<proteinExistence type="predicted"/>
<feature type="non-terminal residue" evidence="1">
    <location>
        <position position="1"/>
    </location>
</feature>
<accession>A0AAE0MXA4</accession>
<organism evidence="1 2">
    <name type="scientific">Lasiosphaeria ovina</name>
    <dbReference type="NCBI Taxonomy" id="92902"/>
    <lineage>
        <taxon>Eukaryota</taxon>
        <taxon>Fungi</taxon>
        <taxon>Dikarya</taxon>
        <taxon>Ascomycota</taxon>
        <taxon>Pezizomycotina</taxon>
        <taxon>Sordariomycetes</taxon>
        <taxon>Sordariomycetidae</taxon>
        <taxon>Sordariales</taxon>
        <taxon>Lasiosphaeriaceae</taxon>
        <taxon>Lasiosphaeria</taxon>
    </lineage>
</organism>
<name>A0AAE0MXA4_9PEZI</name>
<evidence type="ECO:0000313" key="1">
    <source>
        <dbReference type="EMBL" id="KAK3358258.1"/>
    </source>
</evidence>
<reference evidence="1" key="2">
    <citation type="submission" date="2023-06" db="EMBL/GenBank/DDBJ databases">
        <authorList>
            <consortium name="Lawrence Berkeley National Laboratory"/>
            <person name="Haridas S."/>
            <person name="Hensen N."/>
            <person name="Bonometti L."/>
            <person name="Westerberg I."/>
            <person name="Brannstrom I.O."/>
            <person name="Guillou S."/>
            <person name="Cros-Aarteil S."/>
            <person name="Calhoun S."/>
            <person name="Kuo A."/>
            <person name="Mondo S."/>
            <person name="Pangilinan J."/>
            <person name="Riley R."/>
            <person name="Labutti K."/>
            <person name="Andreopoulos B."/>
            <person name="Lipzen A."/>
            <person name="Chen C."/>
            <person name="Yanf M."/>
            <person name="Daum C."/>
            <person name="Ng V."/>
            <person name="Clum A."/>
            <person name="Steindorff A."/>
            <person name="Ohm R."/>
            <person name="Martin F."/>
            <person name="Silar P."/>
            <person name="Natvig D."/>
            <person name="Lalanne C."/>
            <person name="Gautier V."/>
            <person name="Ament-Velasquez S.L."/>
            <person name="Kruys A."/>
            <person name="Hutchinson M.I."/>
            <person name="Powell A.J."/>
            <person name="Barry K."/>
            <person name="Miller A.N."/>
            <person name="Grigoriev I.V."/>
            <person name="Debuchy R."/>
            <person name="Gladieux P."/>
            <person name="Thoren M.H."/>
            <person name="Johannesson H."/>
        </authorList>
    </citation>
    <scope>NUCLEOTIDE SEQUENCE</scope>
    <source>
        <strain evidence="1">CBS 958.72</strain>
    </source>
</reference>
<comment type="caution">
    <text evidence="1">The sequence shown here is derived from an EMBL/GenBank/DDBJ whole genome shotgun (WGS) entry which is preliminary data.</text>
</comment>
<gene>
    <name evidence="1" type="ORF">B0T24DRAFT_540742</name>
</gene>
<dbReference type="EMBL" id="JAULSN010000028">
    <property type="protein sequence ID" value="KAK3358258.1"/>
    <property type="molecule type" value="Genomic_DNA"/>
</dbReference>
<evidence type="ECO:0000313" key="2">
    <source>
        <dbReference type="Proteomes" id="UP001287356"/>
    </source>
</evidence>
<reference evidence="1" key="1">
    <citation type="journal article" date="2023" name="Mol. Phylogenet. Evol.">
        <title>Genome-scale phylogeny and comparative genomics of the fungal order Sordariales.</title>
        <authorList>
            <person name="Hensen N."/>
            <person name="Bonometti L."/>
            <person name="Westerberg I."/>
            <person name="Brannstrom I.O."/>
            <person name="Guillou S."/>
            <person name="Cros-Aarteil S."/>
            <person name="Calhoun S."/>
            <person name="Haridas S."/>
            <person name="Kuo A."/>
            <person name="Mondo S."/>
            <person name="Pangilinan J."/>
            <person name="Riley R."/>
            <person name="LaButti K."/>
            <person name="Andreopoulos B."/>
            <person name="Lipzen A."/>
            <person name="Chen C."/>
            <person name="Yan M."/>
            <person name="Daum C."/>
            <person name="Ng V."/>
            <person name="Clum A."/>
            <person name="Steindorff A."/>
            <person name="Ohm R.A."/>
            <person name="Martin F."/>
            <person name="Silar P."/>
            <person name="Natvig D.O."/>
            <person name="Lalanne C."/>
            <person name="Gautier V."/>
            <person name="Ament-Velasquez S.L."/>
            <person name="Kruys A."/>
            <person name="Hutchinson M.I."/>
            <person name="Powell A.J."/>
            <person name="Barry K."/>
            <person name="Miller A.N."/>
            <person name="Grigoriev I.V."/>
            <person name="Debuchy R."/>
            <person name="Gladieux P."/>
            <person name="Hiltunen Thoren M."/>
            <person name="Johannesson H."/>
        </authorList>
    </citation>
    <scope>NUCLEOTIDE SEQUENCE</scope>
    <source>
        <strain evidence="1">CBS 958.72</strain>
    </source>
</reference>
<protein>
    <submittedName>
        <fullName evidence="1">Uncharacterized protein</fullName>
    </submittedName>
</protein>
<dbReference type="Proteomes" id="UP001287356">
    <property type="component" value="Unassembled WGS sequence"/>
</dbReference>
<dbReference type="AlphaFoldDB" id="A0AAE0MXA4"/>
<keyword evidence="2" id="KW-1185">Reference proteome</keyword>
<sequence length="62" mass="6881">LVNGATGYIHDTAWAAGVEDPRRKTLFVVLVKMDKYGGPACFPDDEAIPRNVVPIFQFLRGF</sequence>